<evidence type="ECO:0000256" key="1">
    <source>
        <dbReference type="SAM" id="MobiDB-lite"/>
    </source>
</evidence>
<proteinExistence type="predicted"/>
<gene>
    <name evidence="2" type="ORF">F2Q70_00043542</name>
</gene>
<evidence type="ECO:0000313" key="2">
    <source>
        <dbReference type="EMBL" id="KAF2595510.1"/>
    </source>
</evidence>
<dbReference type="EMBL" id="QGKY02000164">
    <property type="protein sequence ID" value="KAF2595510.1"/>
    <property type="molecule type" value="Genomic_DNA"/>
</dbReference>
<comment type="caution">
    <text evidence="2">The sequence shown here is derived from an EMBL/GenBank/DDBJ whole genome shotgun (WGS) entry which is preliminary data.</text>
</comment>
<dbReference type="AlphaFoldDB" id="A0A8S9KJS6"/>
<protein>
    <submittedName>
        <fullName evidence="2">Uncharacterized protein</fullName>
    </submittedName>
</protein>
<sequence length="104" mass="11502">MTGNTQDDQPDHDDNIKVDNIDNTTPVAYAPAANAMHTPQQSIKNLATISLEYNDVKQFPVVDLVIFVTAPRSPGLLRDLRDLGVFIFELGCLLWASVPYGPYL</sequence>
<name>A0A8S9KJS6_BRACR</name>
<accession>A0A8S9KJS6</accession>
<organism evidence="2">
    <name type="scientific">Brassica cretica</name>
    <name type="common">Mustard</name>
    <dbReference type="NCBI Taxonomy" id="69181"/>
    <lineage>
        <taxon>Eukaryota</taxon>
        <taxon>Viridiplantae</taxon>
        <taxon>Streptophyta</taxon>
        <taxon>Embryophyta</taxon>
        <taxon>Tracheophyta</taxon>
        <taxon>Spermatophyta</taxon>
        <taxon>Magnoliopsida</taxon>
        <taxon>eudicotyledons</taxon>
        <taxon>Gunneridae</taxon>
        <taxon>Pentapetalae</taxon>
        <taxon>rosids</taxon>
        <taxon>malvids</taxon>
        <taxon>Brassicales</taxon>
        <taxon>Brassicaceae</taxon>
        <taxon>Brassiceae</taxon>
        <taxon>Brassica</taxon>
    </lineage>
</organism>
<feature type="region of interest" description="Disordered" evidence="1">
    <location>
        <begin position="1"/>
        <end position="21"/>
    </location>
</feature>
<reference evidence="2" key="1">
    <citation type="submission" date="2019-12" db="EMBL/GenBank/DDBJ databases">
        <title>Genome sequencing and annotation of Brassica cretica.</title>
        <authorList>
            <person name="Studholme D.J."/>
            <person name="Sarris P.F."/>
        </authorList>
    </citation>
    <scope>NUCLEOTIDE SEQUENCE</scope>
    <source>
        <strain evidence="2">PFS-102/07</strain>
        <tissue evidence="2">Leaf</tissue>
    </source>
</reference>